<dbReference type="SUPFAM" id="SSF49854">
    <property type="entry name" value="Spermadhesin, CUB domain"/>
    <property type="match status" value="1"/>
</dbReference>
<name>A0A8B7PPU8_HYAAZ</name>
<evidence type="ECO:0000256" key="8">
    <source>
        <dbReference type="ARBA" id="ARBA00023157"/>
    </source>
</evidence>
<dbReference type="PROSITE" id="PS51864">
    <property type="entry name" value="ASTACIN"/>
    <property type="match status" value="1"/>
</dbReference>
<evidence type="ECO:0000256" key="2">
    <source>
        <dbReference type="ARBA" id="ARBA00022536"/>
    </source>
</evidence>
<dbReference type="InterPro" id="IPR000742">
    <property type="entry name" value="EGF"/>
</dbReference>
<dbReference type="AlphaFoldDB" id="A0A8B7PPU8"/>
<evidence type="ECO:0000256" key="1">
    <source>
        <dbReference type="ARBA" id="ARBA00001947"/>
    </source>
</evidence>
<dbReference type="Gene3D" id="2.60.120.290">
    <property type="entry name" value="Spermadhesin, CUB domain"/>
    <property type="match status" value="1"/>
</dbReference>
<evidence type="ECO:0000256" key="5">
    <source>
        <dbReference type="ARBA" id="ARBA00022801"/>
    </source>
</evidence>
<dbReference type="Gene3D" id="3.40.390.10">
    <property type="entry name" value="Collagenase (Catalytic Domain)"/>
    <property type="match status" value="1"/>
</dbReference>
<comment type="cofactor">
    <cofactor evidence="1">
        <name>Zn(2+)</name>
        <dbReference type="ChEBI" id="CHEBI:29105"/>
    </cofactor>
</comment>
<evidence type="ECO:0000256" key="7">
    <source>
        <dbReference type="ARBA" id="ARBA00023049"/>
    </source>
</evidence>
<dbReference type="Pfam" id="PF01400">
    <property type="entry name" value="Astacin"/>
    <property type="match status" value="1"/>
</dbReference>
<organism evidence="12 13">
    <name type="scientific">Hyalella azteca</name>
    <name type="common">Amphipod</name>
    <dbReference type="NCBI Taxonomy" id="294128"/>
    <lineage>
        <taxon>Eukaryota</taxon>
        <taxon>Metazoa</taxon>
        <taxon>Ecdysozoa</taxon>
        <taxon>Arthropoda</taxon>
        <taxon>Crustacea</taxon>
        <taxon>Multicrustacea</taxon>
        <taxon>Malacostraca</taxon>
        <taxon>Eumalacostraca</taxon>
        <taxon>Peracarida</taxon>
        <taxon>Amphipoda</taxon>
        <taxon>Senticaudata</taxon>
        <taxon>Talitrida</taxon>
        <taxon>Talitroidea</taxon>
        <taxon>Hyalellidae</taxon>
        <taxon>Hyalella</taxon>
    </lineage>
</organism>
<evidence type="ECO:0000313" key="13">
    <source>
        <dbReference type="RefSeq" id="XP_018028020.1"/>
    </source>
</evidence>
<dbReference type="InterPro" id="IPR024079">
    <property type="entry name" value="MetalloPept_cat_dom_sf"/>
</dbReference>
<gene>
    <name evidence="13" type="primary">LOC108683235</name>
</gene>
<dbReference type="SMART" id="SM00042">
    <property type="entry name" value="CUB"/>
    <property type="match status" value="1"/>
</dbReference>
<keyword evidence="8" id="KW-1015">Disulfide bond</keyword>
<comment type="caution">
    <text evidence="9">Lacks conserved residue(s) required for the propagation of feature annotation.</text>
</comment>
<keyword evidence="2" id="KW-0245">EGF-like domain</keyword>
<dbReference type="KEGG" id="hazt:108683235"/>
<evidence type="ECO:0000259" key="11">
    <source>
        <dbReference type="PROSITE" id="PS51864"/>
    </source>
</evidence>
<dbReference type="InterPro" id="IPR035914">
    <property type="entry name" value="Sperma_CUB_dom_sf"/>
</dbReference>
<evidence type="ECO:0000256" key="3">
    <source>
        <dbReference type="ARBA" id="ARBA00022670"/>
    </source>
</evidence>
<keyword evidence="3 13" id="KW-0645">Protease</keyword>
<dbReference type="SUPFAM" id="SSF57196">
    <property type="entry name" value="EGF/Laminin"/>
    <property type="match status" value="1"/>
</dbReference>
<dbReference type="PANTHER" id="PTHR10127:SF780">
    <property type="entry name" value="METALLOENDOPEPTIDASE"/>
    <property type="match status" value="1"/>
</dbReference>
<evidence type="ECO:0000259" key="10">
    <source>
        <dbReference type="PROSITE" id="PS01180"/>
    </source>
</evidence>
<dbReference type="GeneID" id="108683235"/>
<dbReference type="CDD" id="cd00054">
    <property type="entry name" value="EGF_CA"/>
    <property type="match status" value="1"/>
</dbReference>
<dbReference type="GO" id="GO:0006508">
    <property type="term" value="P:proteolysis"/>
    <property type="evidence" value="ECO:0007669"/>
    <property type="project" value="UniProtKB-KW"/>
</dbReference>
<keyword evidence="12" id="KW-1185">Reference proteome</keyword>
<dbReference type="OrthoDB" id="291007at2759"/>
<dbReference type="InterPro" id="IPR000859">
    <property type="entry name" value="CUB_dom"/>
</dbReference>
<keyword evidence="5" id="KW-0378">Hydrolase</keyword>
<dbReference type="InterPro" id="IPR001506">
    <property type="entry name" value="Peptidase_M12A"/>
</dbReference>
<dbReference type="PROSITE" id="PS00022">
    <property type="entry name" value="EGF_1"/>
    <property type="match status" value="1"/>
</dbReference>
<feature type="domain" description="Peptidase M12A" evidence="11">
    <location>
        <begin position="1"/>
        <end position="89"/>
    </location>
</feature>
<dbReference type="RefSeq" id="XP_018028020.1">
    <property type="nucleotide sequence ID" value="XM_018172531.1"/>
</dbReference>
<evidence type="ECO:0000313" key="12">
    <source>
        <dbReference type="Proteomes" id="UP000694843"/>
    </source>
</evidence>
<keyword evidence="7" id="KW-0482">Metalloprotease</keyword>
<keyword evidence="6" id="KW-0862">Zinc</keyword>
<dbReference type="Proteomes" id="UP000694843">
    <property type="component" value="Unplaced"/>
</dbReference>
<dbReference type="PANTHER" id="PTHR10127">
    <property type="entry name" value="DISCOIDIN, CUB, EGF, LAMININ , AND ZINC METALLOPROTEASE DOMAIN CONTAINING"/>
    <property type="match status" value="1"/>
</dbReference>
<dbReference type="PROSITE" id="PS01180">
    <property type="entry name" value="CUB"/>
    <property type="match status" value="1"/>
</dbReference>
<dbReference type="Pfam" id="PF00431">
    <property type="entry name" value="CUB"/>
    <property type="match status" value="1"/>
</dbReference>
<keyword evidence="4" id="KW-0479">Metal-binding</keyword>
<evidence type="ECO:0000256" key="9">
    <source>
        <dbReference type="PROSITE-ProRule" id="PRU00059"/>
    </source>
</evidence>
<feature type="domain" description="CUB" evidence="10">
    <location>
        <begin position="145"/>
        <end position="261"/>
    </location>
</feature>
<sequence length="266" mass="30803">MLSRDDYLVVIGDNFPNKTIRQNYQKRPTINFDVPYDYSSVLQYYDVFSDTNPRYMLTKDVRFQYQMGSSDGHLSFMNLKLVNRILSCDKLNLKNCGKDNKDPCLNQGYLGASCKCVCPPGTKGDNCETLEMSYNDALIKMKSPETQDITEPNTVVKTIGYPKAEENTWRLYTLVLKADKCKRAVLTFEDFQLSRRSTNGRCMRDALEIRTKFFKGDYDNFCGEDIKKGQVFKSEENDLILHVRSVKPKDNRGWKANFTIEAIKNW</sequence>
<dbReference type="GO" id="GO:0046872">
    <property type="term" value="F:metal ion binding"/>
    <property type="evidence" value="ECO:0007669"/>
    <property type="project" value="UniProtKB-KW"/>
</dbReference>
<proteinExistence type="predicted"/>
<reference evidence="13" key="1">
    <citation type="submission" date="2025-08" db="UniProtKB">
        <authorList>
            <consortium name="RefSeq"/>
        </authorList>
    </citation>
    <scope>IDENTIFICATION</scope>
    <source>
        <tissue evidence="13">Whole organism</tissue>
    </source>
</reference>
<evidence type="ECO:0000256" key="4">
    <source>
        <dbReference type="ARBA" id="ARBA00022723"/>
    </source>
</evidence>
<evidence type="ECO:0000256" key="6">
    <source>
        <dbReference type="ARBA" id="ARBA00022833"/>
    </source>
</evidence>
<dbReference type="GO" id="GO:0004222">
    <property type="term" value="F:metalloendopeptidase activity"/>
    <property type="evidence" value="ECO:0007669"/>
    <property type="project" value="InterPro"/>
</dbReference>
<protein>
    <submittedName>
        <fullName evidence="13">Blastula protease 10</fullName>
    </submittedName>
</protein>
<accession>A0A8B7PPU8</accession>